<reference evidence="2 3" key="1">
    <citation type="journal article" date="2023" name="Plants (Basel)">
        <title>Bridging the Gap: Combining Genomics and Transcriptomics Approaches to Understand Stylosanthes scabra, an Orphan Legume from the Brazilian Caatinga.</title>
        <authorList>
            <person name="Ferreira-Neto J.R.C."/>
            <person name="da Silva M.D."/>
            <person name="Binneck E."/>
            <person name="de Melo N.F."/>
            <person name="da Silva R.H."/>
            <person name="de Melo A.L.T.M."/>
            <person name="Pandolfi V."/>
            <person name="Bustamante F.O."/>
            <person name="Brasileiro-Vidal A.C."/>
            <person name="Benko-Iseppon A.M."/>
        </authorList>
    </citation>
    <scope>NUCLEOTIDE SEQUENCE [LARGE SCALE GENOMIC DNA]</scope>
    <source>
        <tissue evidence="2">Leaves</tissue>
    </source>
</reference>
<gene>
    <name evidence="2" type="ORF">PIB30_059373</name>
</gene>
<evidence type="ECO:0000313" key="2">
    <source>
        <dbReference type="EMBL" id="MED6112182.1"/>
    </source>
</evidence>
<dbReference type="Proteomes" id="UP001341840">
    <property type="component" value="Unassembled WGS sequence"/>
</dbReference>
<organism evidence="2 3">
    <name type="scientific">Stylosanthes scabra</name>
    <dbReference type="NCBI Taxonomy" id="79078"/>
    <lineage>
        <taxon>Eukaryota</taxon>
        <taxon>Viridiplantae</taxon>
        <taxon>Streptophyta</taxon>
        <taxon>Embryophyta</taxon>
        <taxon>Tracheophyta</taxon>
        <taxon>Spermatophyta</taxon>
        <taxon>Magnoliopsida</taxon>
        <taxon>eudicotyledons</taxon>
        <taxon>Gunneridae</taxon>
        <taxon>Pentapetalae</taxon>
        <taxon>rosids</taxon>
        <taxon>fabids</taxon>
        <taxon>Fabales</taxon>
        <taxon>Fabaceae</taxon>
        <taxon>Papilionoideae</taxon>
        <taxon>50 kb inversion clade</taxon>
        <taxon>dalbergioids sensu lato</taxon>
        <taxon>Dalbergieae</taxon>
        <taxon>Pterocarpus clade</taxon>
        <taxon>Stylosanthes</taxon>
    </lineage>
</organism>
<evidence type="ECO:0000313" key="3">
    <source>
        <dbReference type="Proteomes" id="UP001341840"/>
    </source>
</evidence>
<evidence type="ECO:0000256" key="1">
    <source>
        <dbReference type="SAM" id="MobiDB-lite"/>
    </source>
</evidence>
<feature type="region of interest" description="Disordered" evidence="1">
    <location>
        <begin position="87"/>
        <end position="115"/>
    </location>
</feature>
<feature type="compositionally biased region" description="Basic and acidic residues" evidence="1">
    <location>
        <begin position="16"/>
        <end position="33"/>
    </location>
</feature>
<accession>A0ABU6QKX8</accession>
<keyword evidence="3" id="KW-1185">Reference proteome</keyword>
<sequence length="115" mass="13595">MENTTNQQSRSQRRPRWQEYARQRRQNMSDEQRQQYLARRRASYRERIRRGKEVVSNDAPATVVPLQDITNTNRVVRLTTIRQMARTTSHSRFLQGHGTHDNESGPSSMRDGLIQ</sequence>
<feature type="non-terminal residue" evidence="2">
    <location>
        <position position="115"/>
    </location>
</feature>
<dbReference type="EMBL" id="JASCZI010000510">
    <property type="protein sequence ID" value="MED6112182.1"/>
    <property type="molecule type" value="Genomic_DNA"/>
</dbReference>
<feature type="region of interest" description="Disordered" evidence="1">
    <location>
        <begin position="1"/>
        <end position="37"/>
    </location>
</feature>
<comment type="caution">
    <text evidence="2">The sequence shown here is derived from an EMBL/GenBank/DDBJ whole genome shotgun (WGS) entry which is preliminary data.</text>
</comment>
<proteinExistence type="predicted"/>
<name>A0ABU6QKX8_9FABA</name>
<protein>
    <submittedName>
        <fullName evidence="2">Uncharacterized protein</fullName>
    </submittedName>
</protein>